<accession>A0A0E9XPE3</accession>
<name>A0A0E9XPE3_ANGAN</name>
<dbReference type="EMBL" id="GBXM01004857">
    <property type="protein sequence ID" value="JAI03721.1"/>
    <property type="molecule type" value="Transcribed_RNA"/>
</dbReference>
<organism evidence="2">
    <name type="scientific">Anguilla anguilla</name>
    <name type="common">European freshwater eel</name>
    <name type="synonym">Muraena anguilla</name>
    <dbReference type="NCBI Taxonomy" id="7936"/>
    <lineage>
        <taxon>Eukaryota</taxon>
        <taxon>Metazoa</taxon>
        <taxon>Chordata</taxon>
        <taxon>Craniata</taxon>
        <taxon>Vertebrata</taxon>
        <taxon>Euteleostomi</taxon>
        <taxon>Actinopterygii</taxon>
        <taxon>Neopterygii</taxon>
        <taxon>Teleostei</taxon>
        <taxon>Anguilliformes</taxon>
        <taxon>Anguillidae</taxon>
        <taxon>Anguilla</taxon>
    </lineage>
</organism>
<feature type="chain" id="PRO_5002435415" evidence="1">
    <location>
        <begin position="27"/>
        <end position="59"/>
    </location>
</feature>
<keyword evidence="1" id="KW-0732">Signal</keyword>
<reference evidence="2" key="2">
    <citation type="journal article" date="2015" name="Fish Shellfish Immunol.">
        <title>Early steps in the European eel (Anguilla anguilla)-Vibrio vulnificus interaction in the gills: Role of the RtxA13 toxin.</title>
        <authorList>
            <person name="Callol A."/>
            <person name="Pajuelo D."/>
            <person name="Ebbesson L."/>
            <person name="Teles M."/>
            <person name="MacKenzie S."/>
            <person name="Amaro C."/>
        </authorList>
    </citation>
    <scope>NUCLEOTIDE SEQUENCE</scope>
</reference>
<evidence type="ECO:0000256" key="1">
    <source>
        <dbReference type="SAM" id="SignalP"/>
    </source>
</evidence>
<feature type="signal peptide" evidence="1">
    <location>
        <begin position="1"/>
        <end position="26"/>
    </location>
</feature>
<reference evidence="2" key="1">
    <citation type="submission" date="2014-11" db="EMBL/GenBank/DDBJ databases">
        <authorList>
            <person name="Amaro Gonzalez C."/>
        </authorList>
    </citation>
    <scope>NUCLEOTIDE SEQUENCE</scope>
</reference>
<proteinExistence type="predicted"/>
<protein>
    <submittedName>
        <fullName evidence="2">Uncharacterized protein</fullName>
    </submittedName>
</protein>
<sequence>MQRVMPFMWNCYKFSTSLSLSLFLLALPYAPDQYAGHGCAIPQAHRLAVWGFHIVISCL</sequence>
<dbReference type="AlphaFoldDB" id="A0A0E9XPE3"/>
<evidence type="ECO:0000313" key="2">
    <source>
        <dbReference type="EMBL" id="JAI03721.1"/>
    </source>
</evidence>